<dbReference type="PANTHER" id="PTHR19848">
    <property type="entry name" value="WD40 REPEAT PROTEIN"/>
    <property type="match status" value="1"/>
</dbReference>
<organism evidence="10 11">
    <name type="scientific">Stentor coeruleus</name>
    <dbReference type="NCBI Taxonomy" id="5963"/>
    <lineage>
        <taxon>Eukaryota</taxon>
        <taxon>Sar</taxon>
        <taxon>Alveolata</taxon>
        <taxon>Ciliophora</taxon>
        <taxon>Postciliodesmatophora</taxon>
        <taxon>Heterotrichea</taxon>
        <taxon>Heterotrichida</taxon>
        <taxon>Stentoridae</taxon>
        <taxon>Stentor</taxon>
    </lineage>
</organism>
<evidence type="ECO:0000256" key="4">
    <source>
        <dbReference type="ARBA" id="ARBA00022737"/>
    </source>
</evidence>
<dbReference type="Proteomes" id="UP000187209">
    <property type="component" value="Unassembled WGS sequence"/>
</dbReference>
<dbReference type="OrthoDB" id="437584at2759"/>
<sequence length="1350" mass="154347">MATIVENQQPLLGNAAGGGLTQEMAVEQDRSFRQLVRDLNQWDHNAAEVFYEDYPIESFEVLDETYILFFSASTVRIMEIYPNSLLPKKSISILTQDSIKCIARDSENKILFIGHANSLISKWDLESIIAAETAAEYTQSNQDLNYHEGCISFLEMTPSNQYLISASEDKTIVVWIRKDNDDFEPAHQFTEINSNVTCLAICDELLITGFNEGFLAFWDVENRILKKSFQENKHRIICLKVSSDKSLVATGSEKPEIHLWSVQSLALEGVLSGHVSRVRCLAFAHESEILISAEEEDARIIIWDTQKLNMLFKLTGHRGLICSMFISEDDHYLFTGSSDKEIKIWNIVGRKEEAMLTSHRDKVKKISSFRDKIISCSDDKSLRIWKLCETNLENMRKLNDTVISWASCIQNSTQMLLISEDGDLNLSMFNGETMEKVFSFYSNMDSKASCVKFTNDGSLLFIGLSNSIEYITNDLLMQGTNWDEVEDARDILLKRINFEPFDNECTIMEIYNNQIFIGFKDGSLKVADITTKNGIIETKLCDKKIIGFHFYPQESKVVIISQESRIRILSIPDCIETEVINIRSDIYSSAFLEVGKLIIGCSDGSIMIWSKSLTATATTTTTTLNKNPSFFERQAKIIQAHTKDVTHLIIKQKNPIQALSSKQEYYIISGSLDNSIKVWECSSWAEYCTFYGHTETITDLALCPGNDTDNYIMSCSEDKTVQIWNLIEKRNEVVFEGHKRDVNFVIPIQTTTGLKIISASADQTLRFWSNKIKGSLTLTGVCSNIDEYCARYSFKNASFISKSQINITISENKFNYAHFFCFKGFSKQLEAALMQGCDIRTDDRGHSPCFYAIQRKSMKCAEVLLDFLIELAKKGDSLSLSKFIEYCHAMRDDFNELLGFSPRNLPQFLAAIFVKHENCSTFAVPLDTLPILKLGISSAINQSEFVTFEQIEAPGIGVMGQQEELSVEFKSCAIELPLKAGSNDSIEMLECMLNCRNTKILRTPLITTILKEKWDRIWIFLFILAILFWINLGLMIALIMDFTNNWLKLSFIGINCLLILYELVQLMTSGFSYFFEWWNVLDVIRFFISFTWIMLSYIPGNEDHESLSYLGWFTVTSNFTRGISCFRVFSHTRFYVKLIIRSLKEVLSFLVIFFYSTLAFGAIFRESGLVDDKTEFDYFWKMPYDLNLGGLESDTSNGFRYACFMIASIVNVTIMLNLLISILGDAFEQFQIDSVVADHEEMLEGIIEVEKLMFWNRDIKEKWHIQICDEAQDEEDEDEWQGIVRAYETRVNKLTEIIKAEFKDSIEKVENRFTESQASAVSKIESLNKKIDNNQATLVQAIEGIKSVIK</sequence>
<feature type="transmembrane region" description="Helical" evidence="8">
    <location>
        <begin position="1146"/>
        <end position="1164"/>
    </location>
</feature>
<feature type="repeat" description="WD" evidence="7">
    <location>
        <begin position="314"/>
        <end position="347"/>
    </location>
</feature>
<gene>
    <name evidence="10" type="ORF">SteCoe_21180</name>
</gene>
<dbReference type="PROSITE" id="PS50294">
    <property type="entry name" value="WD_REPEATS_REGION"/>
    <property type="match status" value="3"/>
</dbReference>
<reference evidence="10 11" key="1">
    <citation type="submission" date="2016-11" db="EMBL/GenBank/DDBJ databases">
        <title>The macronuclear genome of Stentor coeruleus: a giant cell with tiny introns.</title>
        <authorList>
            <person name="Slabodnick M."/>
            <person name="Ruby J.G."/>
            <person name="Reiff S.B."/>
            <person name="Swart E.C."/>
            <person name="Gosai S."/>
            <person name="Prabakaran S."/>
            <person name="Witkowska E."/>
            <person name="Larue G.E."/>
            <person name="Fisher S."/>
            <person name="Freeman R.M."/>
            <person name="Gunawardena J."/>
            <person name="Chu W."/>
            <person name="Stover N.A."/>
            <person name="Gregory B.D."/>
            <person name="Nowacki M."/>
            <person name="Derisi J."/>
            <person name="Roy S.W."/>
            <person name="Marshall W.F."/>
            <person name="Sood P."/>
        </authorList>
    </citation>
    <scope>NUCLEOTIDE SEQUENCE [LARGE SCALE GENOMIC DNA]</scope>
    <source>
        <strain evidence="10">WM001</strain>
    </source>
</reference>
<feature type="repeat" description="WD" evidence="7">
    <location>
        <begin position="690"/>
        <end position="726"/>
    </location>
</feature>
<feature type="repeat" description="WD" evidence="7">
    <location>
        <begin position="356"/>
        <end position="387"/>
    </location>
</feature>
<dbReference type="InterPro" id="IPR011047">
    <property type="entry name" value="Quinoprotein_ADH-like_sf"/>
</dbReference>
<evidence type="ECO:0000256" key="3">
    <source>
        <dbReference type="ARBA" id="ARBA00022692"/>
    </source>
</evidence>
<dbReference type="SMART" id="SM00320">
    <property type="entry name" value="WD40"/>
    <property type="match status" value="11"/>
</dbReference>
<proteinExistence type="predicted"/>
<feature type="transmembrane region" description="Helical" evidence="8">
    <location>
        <begin position="1199"/>
        <end position="1220"/>
    </location>
</feature>
<dbReference type="InterPro" id="IPR020472">
    <property type="entry name" value="WD40_PAC1"/>
</dbReference>
<protein>
    <recommendedName>
        <fullName evidence="9">Ion transport domain-containing protein</fullName>
    </recommendedName>
</protein>
<comment type="subcellular location">
    <subcellularLocation>
        <location evidence="1">Membrane</location>
        <topology evidence="1">Multi-pass membrane protein</topology>
    </subcellularLocation>
</comment>
<keyword evidence="6 8" id="KW-0472">Membrane</keyword>
<evidence type="ECO:0000256" key="7">
    <source>
        <dbReference type="PROSITE-ProRule" id="PRU00221"/>
    </source>
</evidence>
<feature type="repeat" description="WD" evidence="7">
    <location>
        <begin position="271"/>
        <end position="313"/>
    </location>
</feature>
<dbReference type="InterPro" id="IPR001680">
    <property type="entry name" value="WD40_rpt"/>
</dbReference>
<evidence type="ECO:0000256" key="5">
    <source>
        <dbReference type="ARBA" id="ARBA00022989"/>
    </source>
</evidence>
<evidence type="ECO:0000256" key="2">
    <source>
        <dbReference type="ARBA" id="ARBA00022574"/>
    </source>
</evidence>
<evidence type="ECO:0000256" key="6">
    <source>
        <dbReference type="ARBA" id="ARBA00023136"/>
    </source>
</evidence>
<dbReference type="CDD" id="cd00200">
    <property type="entry name" value="WD40"/>
    <property type="match status" value="1"/>
</dbReference>
<feature type="domain" description="Ion transport" evidence="9">
    <location>
        <begin position="1020"/>
        <end position="1231"/>
    </location>
</feature>
<keyword evidence="11" id="KW-1185">Reference proteome</keyword>
<dbReference type="SUPFAM" id="SSF50998">
    <property type="entry name" value="Quinoprotein alcohol dehydrogenase-like"/>
    <property type="match status" value="1"/>
</dbReference>
<feature type="repeat" description="WD" evidence="7">
    <location>
        <begin position="144"/>
        <end position="175"/>
    </location>
</feature>
<dbReference type="InterPro" id="IPR019775">
    <property type="entry name" value="WD40_repeat_CS"/>
</dbReference>
<dbReference type="Pfam" id="PF00400">
    <property type="entry name" value="WD40"/>
    <property type="match status" value="7"/>
</dbReference>
<feature type="transmembrane region" description="Helical" evidence="8">
    <location>
        <begin position="1017"/>
        <end position="1040"/>
    </location>
</feature>
<evidence type="ECO:0000259" key="9">
    <source>
        <dbReference type="Pfam" id="PF00520"/>
    </source>
</evidence>
<dbReference type="InterPro" id="IPR005821">
    <property type="entry name" value="Ion_trans_dom"/>
</dbReference>
<dbReference type="PANTHER" id="PTHR19848:SF8">
    <property type="entry name" value="F-BOX AND WD REPEAT DOMAIN CONTAINING 7"/>
    <property type="match status" value="1"/>
</dbReference>
<dbReference type="GO" id="GO:0005216">
    <property type="term" value="F:monoatomic ion channel activity"/>
    <property type="evidence" value="ECO:0007669"/>
    <property type="project" value="InterPro"/>
</dbReference>
<keyword evidence="5 8" id="KW-1133">Transmembrane helix</keyword>
<evidence type="ECO:0000256" key="1">
    <source>
        <dbReference type="ARBA" id="ARBA00004141"/>
    </source>
</evidence>
<feature type="transmembrane region" description="Helical" evidence="8">
    <location>
        <begin position="1076"/>
        <end position="1095"/>
    </location>
</feature>
<evidence type="ECO:0000256" key="8">
    <source>
        <dbReference type="SAM" id="Phobius"/>
    </source>
</evidence>
<feature type="repeat" description="WD" evidence="7">
    <location>
        <begin position="666"/>
        <end position="680"/>
    </location>
</feature>
<keyword evidence="3 8" id="KW-0812">Transmembrane</keyword>
<evidence type="ECO:0000313" key="11">
    <source>
        <dbReference type="Proteomes" id="UP000187209"/>
    </source>
</evidence>
<dbReference type="GO" id="GO:0016020">
    <property type="term" value="C:membrane"/>
    <property type="evidence" value="ECO:0007669"/>
    <property type="project" value="UniProtKB-SubCell"/>
</dbReference>
<dbReference type="InterPro" id="IPR036322">
    <property type="entry name" value="WD40_repeat_dom_sf"/>
</dbReference>
<dbReference type="PRINTS" id="PR00320">
    <property type="entry name" value="GPROTEINBRPT"/>
</dbReference>
<dbReference type="SUPFAM" id="SSF50978">
    <property type="entry name" value="WD40 repeat-like"/>
    <property type="match status" value="1"/>
</dbReference>
<name>A0A1R2BQC6_9CILI</name>
<accession>A0A1R2BQC6</accession>
<comment type="caution">
    <text evidence="10">The sequence shown here is derived from an EMBL/GenBank/DDBJ whole genome shotgun (WGS) entry which is preliminary data.</text>
</comment>
<dbReference type="InterPro" id="IPR015943">
    <property type="entry name" value="WD40/YVTN_repeat-like_dom_sf"/>
</dbReference>
<dbReference type="EMBL" id="MPUH01000497">
    <property type="protein sequence ID" value="OMJ78910.1"/>
    <property type="molecule type" value="Genomic_DNA"/>
</dbReference>
<keyword evidence="4" id="KW-0677">Repeat</keyword>
<evidence type="ECO:0000313" key="10">
    <source>
        <dbReference type="EMBL" id="OMJ78910.1"/>
    </source>
</evidence>
<dbReference type="PROSITE" id="PS00678">
    <property type="entry name" value="WD_REPEATS_1"/>
    <property type="match status" value="2"/>
</dbReference>
<dbReference type="Gene3D" id="2.130.10.10">
    <property type="entry name" value="YVTN repeat-like/Quinoprotein amine dehydrogenase"/>
    <property type="match status" value="4"/>
</dbReference>
<dbReference type="Pfam" id="PF00520">
    <property type="entry name" value="Ion_trans"/>
    <property type="match status" value="1"/>
</dbReference>
<keyword evidence="2 7" id="KW-0853">WD repeat</keyword>
<feature type="transmembrane region" description="Helical" evidence="8">
    <location>
        <begin position="1046"/>
        <end position="1064"/>
    </location>
</feature>
<dbReference type="PROSITE" id="PS50082">
    <property type="entry name" value="WD_REPEATS_2"/>
    <property type="match status" value="6"/>
</dbReference>